<dbReference type="AlphaFoldDB" id="A0A2T6BCX9"/>
<feature type="region of interest" description="Disordered" evidence="1">
    <location>
        <begin position="120"/>
        <end position="146"/>
    </location>
</feature>
<dbReference type="RefSeq" id="WP_108025532.1">
    <property type="nucleotide sequence ID" value="NZ_QBKR01000025.1"/>
</dbReference>
<proteinExistence type="predicted"/>
<evidence type="ECO:0000313" key="4">
    <source>
        <dbReference type="Proteomes" id="UP000244240"/>
    </source>
</evidence>
<keyword evidence="2" id="KW-1133">Transmembrane helix</keyword>
<dbReference type="Proteomes" id="UP000244240">
    <property type="component" value="Unassembled WGS sequence"/>
</dbReference>
<protein>
    <submittedName>
        <fullName evidence="3">Stage III sporulation protein AG</fullName>
    </submittedName>
</protein>
<keyword evidence="2" id="KW-0812">Transmembrane</keyword>
<gene>
    <name evidence="3" type="ORF">C8P63_12539</name>
</gene>
<dbReference type="InterPro" id="IPR014195">
    <property type="entry name" value="Spore_III_AG"/>
</dbReference>
<keyword evidence="4" id="KW-1185">Reference proteome</keyword>
<evidence type="ECO:0000313" key="3">
    <source>
        <dbReference type="EMBL" id="PTX53921.1"/>
    </source>
</evidence>
<dbReference type="OrthoDB" id="2381602at2"/>
<dbReference type="NCBIfam" id="TIGR02830">
    <property type="entry name" value="spore_III_AG"/>
    <property type="match status" value="1"/>
</dbReference>
<sequence length="210" mass="23445">MLKRFLDRLERALEGGEGGGKKGNTFRWLIVIGCLGVALMILSSFFSVHQEVVPPEAESSRDQEESASTWKSGNEKITMKEYEEMYESQLSEVLNNIVGVDDVSVMVNLDSSEEKVLEKDVRQSEQFTDEKDKSGGTRKIRQDNTDEKVVLQQNGDGQQPIVVKKLKPKVRGVLVVAKGAENLKVKAAMIEAIQRLMDVPIHRISVMPKG</sequence>
<name>A0A2T6BCX9_9BACL</name>
<evidence type="ECO:0000256" key="2">
    <source>
        <dbReference type="SAM" id="Phobius"/>
    </source>
</evidence>
<dbReference type="EMBL" id="QBKR01000025">
    <property type="protein sequence ID" value="PTX53921.1"/>
    <property type="molecule type" value="Genomic_DNA"/>
</dbReference>
<reference evidence="3 4" key="1">
    <citation type="submission" date="2018-04" db="EMBL/GenBank/DDBJ databases">
        <title>Genomic Encyclopedia of Archaeal and Bacterial Type Strains, Phase II (KMG-II): from individual species to whole genera.</title>
        <authorList>
            <person name="Goeker M."/>
        </authorList>
    </citation>
    <scope>NUCLEOTIDE SEQUENCE [LARGE SCALE GENOMIC DNA]</scope>
    <source>
        <strain evidence="3 4">DSM 45787</strain>
    </source>
</reference>
<evidence type="ECO:0000256" key="1">
    <source>
        <dbReference type="SAM" id="MobiDB-lite"/>
    </source>
</evidence>
<comment type="caution">
    <text evidence="3">The sequence shown here is derived from an EMBL/GenBank/DDBJ whole genome shotgun (WGS) entry which is preliminary data.</text>
</comment>
<feature type="region of interest" description="Disordered" evidence="1">
    <location>
        <begin position="53"/>
        <end position="72"/>
    </location>
</feature>
<accession>A0A2T6BCX9</accession>
<feature type="transmembrane region" description="Helical" evidence="2">
    <location>
        <begin position="28"/>
        <end position="48"/>
    </location>
</feature>
<organism evidence="3 4">
    <name type="scientific">Melghirimyces profundicolus</name>
    <dbReference type="NCBI Taxonomy" id="1242148"/>
    <lineage>
        <taxon>Bacteria</taxon>
        <taxon>Bacillati</taxon>
        <taxon>Bacillota</taxon>
        <taxon>Bacilli</taxon>
        <taxon>Bacillales</taxon>
        <taxon>Thermoactinomycetaceae</taxon>
        <taxon>Melghirimyces</taxon>
    </lineage>
</organism>
<keyword evidence="2" id="KW-0472">Membrane</keyword>